<evidence type="ECO:0000313" key="1">
    <source>
        <dbReference type="EMBL" id="PKA42972.1"/>
    </source>
</evidence>
<dbReference type="SUPFAM" id="SSF53335">
    <property type="entry name" value="S-adenosyl-L-methionine-dependent methyltransferases"/>
    <property type="match status" value="1"/>
</dbReference>
<dbReference type="EMBL" id="PIQN01000008">
    <property type="protein sequence ID" value="PKA42972.1"/>
    <property type="molecule type" value="Genomic_DNA"/>
</dbReference>
<dbReference type="AlphaFoldDB" id="A0A2N0DA63"/>
<dbReference type="RefSeq" id="WP_084606396.1">
    <property type="nucleotide sequence ID" value="NZ_PIQN01000008.1"/>
</dbReference>
<proteinExistence type="predicted"/>
<reference evidence="1 2" key="1">
    <citation type="submission" date="2017-11" db="EMBL/GenBank/DDBJ databases">
        <authorList>
            <person name="Han C.G."/>
        </authorList>
    </citation>
    <scope>NUCLEOTIDE SEQUENCE [LARGE SCALE GENOMIC DNA]</scope>
    <source>
        <strain evidence="1 2">HCNT1</strain>
    </source>
</reference>
<sequence length="240" mass="25690">MTSKTTDALLFFRAWLSAPLQVASVTPSGRALSSLMTAGISADSGPVIELGPGTGVFTEALLDRGVPESDLILVEYGADFARQLAMRFPAARTLQMDASQLRKIELQTSAPIGAVLSGLPLLSMPTRKVIAILEGAFLHLRHDGAFYQFTYGPRCPIPRPLLDRLGLKATFVGGTLANVPPAAVYRVSRRRPRAPLGRTYDVPLSLSPHTFLSSDLDRSAASAETRNVASFASHSIAKES</sequence>
<accession>A0A2N0DA63</accession>
<organism evidence="1 2">
    <name type="scientific">Rhizobium sullae</name>
    <name type="common">Rhizobium hedysari</name>
    <dbReference type="NCBI Taxonomy" id="50338"/>
    <lineage>
        <taxon>Bacteria</taxon>
        <taxon>Pseudomonadati</taxon>
        <taxon>Pseudomonadota</taxon>
        <taxon>Alphaproteobacteria</taxon>
        <taxon>Hyphomicrobiales</taxon>
        <taxon>Rhizobiaceae</taxon>
        <taxon>Rhizobium/Agrobacterium group</taxon>
        <taxon>Rhizobium</taxon>
    </lineage>
</organism>
<name>A0A2N0DA63_RHISU</name>
<dbReference type="GO" id="GO:0008168">
    <property type="term" value="F:methyltransferase activity"/>
    <property type="evidence" value="ECO:0007669"/>
    <property type="project" value="UniProtKB-KW"/>
</dbReference>
<comment type="caution">
    <text evidence="1">The sequence shown here is derived from an EMBL/GenBank/DDBJ whole genome shotgun (WGS) entry which is preliminary data.</text>
</comment>
<gene>
    <name evidence="1" type="ORF">CWR43_12870</name>
</gene>
<dbReference type="STRING" id="1041146.GCA_000427985_04232"/>
<dbReference type="FunFam" id="3.40.50.150:FF:000346">
    <property type="entry name" value="Phospholipid N-methyltransferase"/>
    <property type="match status" value="1"/>
</dbReference>
<dbReference type="Proteomes" id="UP000232164">
    <property type="component" value="Unassembled WGS sequence"/>
</dbReference>
<protein>
    <submittedName>
        <fullName evidence="1">Phospholipid methyltransferase</fullName>
    </submittedName>
</protein>
<reference evidence="1 2" key="2">
    <citation type="submission" date="2017-12" db="EMBL/GenBank/DDBJ databases">
        <title>Genome sequence of Rhizobium sullae HCNT1 isolated from Sulla coronaria nodules and featuring peculiar denitrification phenotypes.</title>
        <authorList>
            <person name="De Diego-Diaz B."/>
            <person name="Treu L."/>
            <person name="Campanaro S."/>
            <person name="Da Silva Duarte V."/>
            <person name="Basaglia M."/>
            <person name="Favaro L."/>
            <person name="Casella S."/>
            <person name="Squartini A."/>
        </authorList>
    </citation>
    <scope>NUCLEOTIDE SEQUENCE [LARGE SCALE GENOMIC DNA]</scope>
    <source>
        <strain evidence="1 2">HCNT1</strain>
    </source>
</reference>
<dbReference type="GO" id="GO:0032259">
    <property type="term" value="P:methylation"/>
    <property type="evidence" value="ECO:0007669"/>
    <property type="project" value="UniProtKB-KW"/>
</dbReference>
<keyword evidence="1" id="KW-0808">Transferase</keyword>
<dbReference type="InterPro" id="IPR029063">
    <property type="entry name" value="SAM-dependent_MTases_sf"/>
</dbReference>
<evidence type="ECO:0000313" key="2">
    <source>
        <dbReference type="Proteomes" id="UP000232164"/>
    </source>
</evidence>
<keyword evidence="1" id="KW-0489">Methyltransferase</keyword>
<dbReference type="Gene3D" id="3.40.50.150">
    <property type="entry name" value="Vaccinia Virus protein VP39"/>
    <property type="match status" value="1"/>
</dbReference>